<dbReference type="RefSeq" id="WP_146789880.1">
    <property type="nucleotide sequence ID" value="NZ_BAABIO010000003.1"/>
</dbReference>
<dbReference type="KEGG" id="fgg:FSB75_16840"/>
<sequence length="242" mass="27416">MNKDELVIATISLARNPEEERLLRASLPQLASLNVPVFVNDGGSPQSFLHFLRSLPNFIVLQAKEKGVFAQARNSLREAAKTERPFIFYTEPDKEQFFRESLPLLLTSVEVADTLGVCMASRSAKSFATFPAFQQMTETTINNCCKESIGAKTDYCYGPFLLNKKLVSFLDAVNEDIGWGWRPFVFNAAHRLGYKVTTFEKDFFCPENQRTDDAAERLYRMKQLEQNIRGLVLSAHIEMSPA</sequence>
<evidence type="ECO:0000313" key="1">
    <source>
        <dbReference type="EMBL" id="QEC57495.1"/>
    </source>
</evidence>
<dbReference type="EMBL" id="CP042433">
    <property type="protein sequence ID" value="QEC57495.1"/>
    <property type="molecule type" value="Genomic_DNA"/>
</dbReference>
<proteinExistence type="predicted"/>
<accession>A0A5B8UNE3</accession>
<evidence type="ECO:0000313" key="2">
    <source>
        <dbReference type="Proteomes" id="UP000321204"/>
    </source>
</evidence>
<dbReference type="Proteomes" id="UP000321204">
    <property type="component" value="Chromosome"/>
</dbReference>
<gene>
    <name evidence="1" type="ORF">FSB75_16840</name>
</gene>
<protein>
    <recommendedName>
        <fullName evidence="3">Glycosyltransferase</fullName>
    </recommendedName>
</protein>
<dbReference type="OrthoDB" id="664332at2"/>
<name>A0A5B8UNE3_9BACT</name>
<organism evidence="1 2">
    <name type="scientific">Flavisolibacter ginsenosidimutans</name>
    <dbReference type="NCBI Taxonomy" id="661481"/>
    <lineage>
        <taxon>Bacteria</taxon>
        <taxon>Pseudomonadati</taxon>
        <taxon>Bacteroidota</taxon>
        <taxon>Chitinophagia</taxon>
        <taxon>Chitinophagales</taxon>
        <taxon>Chitinophagaceae</taxon>
        <taxon>Flavisolibacter</taxon>
    </lineage>
</organism>
<keyword evidence="2" id="KW-1185">Reference proteome</keyword>
<evidence type="ECO:0008006" key="3">
    <source>
        <dbReference type="Google" id="ProtNLM"/>
    </source>
</evidence>
<dbReference type="AlphaFoldDB" id="A0A5B8UNE3"/>
<reference evidence="1 2" key="1">
    <citation type="journal article" date="2015" name="Int. J. Syst. Evol. Microbiol.">
        <title>Flavisolibacter ginsenosidimutans sp. nov., with ginsenoside-converting activity isolated from soil used for cultivating ginseng.</title>
        <authorList>
            <person name="Zhao Y."/>
            <person name="Liu Q."/>
            <person name="Kang M.S."/>
            <person name="Jin F."/>
            <person name="Yu H."/>
            <person name="Im W.T."/>
        </authorList>
    </citation>
    <scope>NUCLEOTIDE SEQUENCE [LARGE SCALE GENOMIC DNA]</scope>
    <source>
        <strain evidence="1 2">Gsoil 636</strain>
    </source>
</reference>